<evidence type="ECO:0000313" key="3">
    <source>
        <dbReference type="Proteomes" id="UP000653644"/>
    </source>
</evidence>
<evidence type="ECO:0008006" key="4">
    <source>
        <dbReference type="Google" id="ProtNLM"/>
    </source>
</evidence>
<reference evidence="3" key="1">
    <citation type="journal article" date="2019" name="Int. J. Syst. Evol. Microbiol.">
        <title>The Global Catalogue of Microorganisms (GCM) 10K type strain sequencing project: providing services to taxonomists for standard genome sequencing and annotation.</title>
        <authorList>
            <consortium name="The Broad Institute Genomics Platform"/>
            <consortium name="The Broad Institute Genome Sequencing Center for Infectious Disease"/>
            <person name="Wu L."/>
            <person name="Ma J."/>
        </authorList>
    </citation>
    <scope>NUCLEOTIDE SEQUENCE [LARGE SCALE GENOMIC DNA]</scope>
    <source>
        <strain evidence="3">JCM 4733</strain>
    </source>
</reference>
<protein>
    <recommendedName>
        <fullName evidence="4">Integral membrane protein</fullName>
    </recommendedName>
</protein>
<sequence>MLAVWDDGVLTLRALSVLGTLTAVGVHAIGSGLAGPATGFVAGAAFLCVPQVRCYAQEARSYAWVGAAVVWATGFFVRAPPAMAPPTHPPAMPRTRPTRVVGCPAVATGVAGGVAGAISGLLS</sequence>
<gene>
    <name evidence="2" type="ORF">GCM10010345_84500</name>
</gene>
<proteinExistence type="predicted"/>
<evidence type="ECO:0000256" key="1">
    <source>
        <dbReference type="SAM" id="Phobius"/>
    </source>
</evidence>
<keyword evidence="3" id="KW-1185">Reference proteome</keyword>
<dbReference type="EMBL" id="BMVN01000063">
    <property type="protein sequence ID" value="GHA67906.1"/>
    <property type="molecule type" value="Genomic_DNA"/>
</dbReference>
<comment type="caution">
    <text evidence="2">The sequence shown here is derived from an EMBL/GenBank/DDBJ whole genome shotgun (WGS) entry which is preliminary data.</text>
</comment>
<evidence type="ECO:0000313" key="2">
    <source>
        <dbReference type="EMBL" id="GHA67906.1"/>
    </source>
</evidence>
<name>A0ABQ3D9T6_9ACTN</name>
<feature type="transmembrane region" description="Helical" evidence="1">
    <location>
        <begin position="99"/>
        <end position="122"/>
    </location>
</feature>
<keyword evidence="1" id="KW-1133">Transmembrane helix</keyword>
<feature type="transmembrane region" description="Helical" evidence="1">
    <location>
        <begin position="20"/>
        <end position="49"/>
    </location>
</feature>
<keyword evidence="1" id="KW-0812">Transmembrane</keyword>
<keyword evidence="1" id="KW-0472">Membrane</keyword>
<accession>A0ABQ3D9T6</accession>
<dbReference type="Proteomes" id="UP000653644">
    <property type="component" value="Unassembled WGS sequence"/>
</dbReference>
<organism evidence="2 3">
    <name type="scientific">Streptomyces canarius</name>
    <dbReference type="NCBI Taxonomy" id="285453"/>
    <lineage>
        <taxon>Bacteria</taxon>
        <taxon>Bacillati</taxon>
        <taxon>Actinomycetota</taxon>
        <taxon>Actinomycetes</taxon>
        <taxon>Kitasatosporales</taxon>
        <taxon>Streptomycetaceae</taxon>
        <taxon>Streptomyces</taxon>
    </lineage>
</organism>
<feature type="transmembrane region" description="Helical" evidence="1">
    <location>
        <begin position="61"/>
        <end position="79"/>
    </location>
</feature>